<sequence length="466" mass="53041">MHRPVLGSCPLLRLPEHSPARKLSISSFSSLLLLMLHVAIVPSAHARVSSKQLSFYQELDPQSSSADNELDDAASFYVAEVPDRYVRGVSGLGTVETNAQYGFVSLGNLLSPEHDHWDTVWHQIDAWYNNQMMVSPHRTWDAAEADVIFVPAMLSMKSPEDLDSFVDDAYSFLPYLGSKPHMVVLSHAAMIYNRISHILTTQNSRMFMFLSFVQYDEELAKTSNATDLSHVLGCPQFSHVHWSQGSWQLQPKGRKFRAADLVNSKSLFSTESFGVRHYEDRFAAFEDCIERSDLCTHLDYSGPQDAVPVYEAYQAAWFVLHPRADFIARSAWFDTLLADSIPVVFQLEYIKAVPFADVLDYDRLMVVVPEEVIEGQDGQNIVGLLWDDFKQEEALKRIEYIHSVRHVFQYSVNPRHELVGWSQRSKLHPDDDAFTFTLKSVLRKVCQDGWLAERCHMEGAADDARD</sequence>
<protein>
    <recommendedName>
        <fullName evidence="5">Exostosin GT47 domain-containing protein</fullName>
    </recommendedName>
</protein>
<evidence type="ECO:0000313" key="7">
    <source>
        <dbReference type="Proteomes" id="UP001438707"/>
    </source>
</evidence>
<dbReference type="PANTHER" id="PTHR11062:SF281">
    <property type="entry name" value="EXOSTOSIN-LIKE 2"/>
    <property type="match status" value="1"/>
</dbReference>
<dbReference type="Pfam" id="PF03016">
    <property type="entry name" value="Exostosin_GT47"/>
    <property type="match status" value="1"/>
</dbReference>
<comment type="subcellular location">
    <subcellularLocation>
        <location evidence="1">Golgi apparatus membrane</location>
        <topology evidence="1">Single-pass type II membrane protein</topology>
    </subcellularLocation>
</comment>
<dbReference type="GO" id="GO:0000139">
    <property type="term" value="C:Golgi membrane"/>
    <property type="evidence" value="ECO:0007669"/>
    <property type="project" value="UniProtKB-SubCell"/>
</dbReference>
<keyword evidence="7" id="KW-1185">Reference proteome</keyword>
<feature type="domain" description="Exostosin GT47" evidence="5">
    <location>
        <begin position="116"/>
        <end position="373"/>
    </location>
</feature>
<dbReference type="Proteomes" id="UP001438707">
    <property type="component" value="Unassembled WGS sequence"/>
</dbReference>
<name>A0AAW1SA56_9CHLO</name>
<evidence type="ECO:0000313" key="6">
    <source>
        <dbReference type="EMBL" id="KAK9842661.1"/>
    </source>
</evidence>
<accession>A0AAW1SA56</accession>
<dbReference type="AlphaFoldDB" id="A0AAW1SA56"/>
<dbReference type="PANTHER" id="PTHR11062">
    <property type="entry name" value="EXOSTOSIN HEPARAN SULFATE GLYCOSYLTRANSFERASE -RELATED"/>
    <property type="match status" value="1"/>
</dbReference>
<feature type="signal peptide" evidence="4">
    <location>
        <begin position="1"/>
        <end position="46"/>
    </location>
</feature>
<keyword evidence="3" id="KW-0333">Golgi apparatus</keyword>
<feature type="chain" id="PRO_5043665553" description="Exostosin GT47 domain-containing protein" evidence="4">
    <location>
        <begin position="47"/>
        <end position="466"/>
    </location>
</feature>
<gene>
    <name evidence="6" type="ORF">WJX74_000267</name>
</gene>
<proteinExistence type="inferred from homology"/>
<evidence type="ECO:0000256" key="3">
    <source>
        <dbReference type="ARBA" id="ARBA00023034"/>
    </source>
</evidence>
<comment type="similarity">
    <text evidence="2">Belongs to the glycosyltransferase 47 family.</text>
</comment>
<evidence type="ECO:0000256" key="2">
    <source>
        <dbReference type="ARBA" id="ARBA00010271"/>
    </source>
</evidence>
<dbReference type="GO" id="GO:0016757">
    <property type="term" value="F:glycosyltransferase activity"/>
    <property type="evidence" value="ECO:0007669"/>
    <property type="project" value="InterPro"/>
</dbReference>
<evidence type="ECO:0000256" key="4">
    <source>
        <dbReference type="SAM" id="SignalP"/>
    </source>
</evidence>
<organism evidence="6 7">
    <name type="scientific">Apatococcus lobatus</name>
    <dbReference type="NCBI Taxonomy" id="904363"/>
    <lineage>
        <taxon>Eukaryota</taxon>
        <taxon>Viridiplantae</taxon>
        <taxon>Chlorophyta</taxon>
        <taxon>core chlorophytes</taxon>
        <taxon>Trebouxiophyceae</taxon>
        <taxon>Chlorellales</taxon>
        <taxon>Chlorellaceae</taxon>
        <taxon>Apatococcus</taxon>
    </lineage>
</organism>
<dbReference type="InterPro" id="IPR004263">
    <property type="entry name" value="Exostosin"/>
</dbReference>
<keyword evidence="4" id="KW-0732">Signal</keyword>
<dbReference type="InterPro" id="IPR040911">
    <property type="entry name" value="Exostosin_GT47"/>
</dbReference>
<reference evidence="6 7" key="1">
    <citation type="journal article" date="2024" name="Nat. Commun.">
        <title>Phylogenomics reveals the evolutionary origins of lichenization in chlorophyte algae.</title>
        <authorList>
            <person name="Puginier C."/>
            <person name="Libourel C."/>
            <person name="Otte J."/>
            <person name="Skaloud P."/>
            <person name="Haon M."/>
            <person name="Grisel S."/>
            <person name="Petersen M."/>
            <person name="Berrin J.G."/>
            <person name="Delaux P.M."/>
            <person name="Dal Grande F."/>
            <person name="Keller J."/>
        </authorList>
    </citation>
    <scope>NUCLEOTIDE SEQUENCE [LARGE SCALE GENOMIC DNA]</scope>
    <source>
        <strain evidence="6 7">SAG 2145</strain>
    </source>
</reference>
<comment type="caution">
    <text evidence="6">The sequence shown here is derived from an EMBL/GenBank/DDBJ whole genome shotgun (WGS) entry which is preliminary data.</text>
</comment>
<dbReference type="EMBL" id="JALJOS010000002">
    <property type="protein sequence ID" value="KAK9842661.1"/>
    <property type="molecule type" value="Genomic_DNA"/>
</dbReference>
<evidence type="ECO:0000256" key="1">
    <source>
        <dbReference type="ARBA" id="ARBA00004323"/>
    </source>
</evidence>
<evidence type="ECO:0000259" key="5">
    <source>
        <dbReference type="Pfam" id="PF03016"/>
    </source>
</evidence>